<dbReference type="AlphaFoldDB" id="A0A7X2IL13"/>
<organism evidence="2 3">
    <name type="scientific">Pseudoduganella rivuli</name>
    <dbReference type="NCBI Taxonomy" id="2666085"/>
    <lineage>
        <taxon>Bacteria</taxon>
        <taxon>Pseudomonadati</taxon>
        <taxon>Pseudomonadota</taxon>
        <taxon>Betaproteobacteria</taxon>
        <taxon>Burkholderiales</taxon>
        <taxon>Oxalobacteraceae</taxon>
        <taxon>Telluria group</taxon>
        <taxon>Pseudoduganella</taxon>
    </lineage>
</organism>
<reference evidence="2 3" key="1">
    <citation type="submission" date="2019-11" db="EMBL/GenBank/DDBJ databases">
        <title>Novel species isolated from a subtropical stream in China.</title>
        <authorList>
            <person name="Lu H."/>
        </authorList>
    </citation>
    <scope>NUCLEOTIDE SEQUENCE [LARGE SCALE GENOMIC DNA]</scope>
    <source>
        <strain evidence="2 3">FT92W</strain>
    </source>
</reference>
<feature type="chain" id="PRO_5031322840" evidence="1">
    <location>
        <begin position="20"/>
        <end position="624"/>
    </location>
</feature>
<dbReference type="Proteomes" id="UP000446768">
    <property type="component" value="Unassembled WGS sequence"/>
</dbReference>
<dbReference type="EMBL" id="WKJJ01000005">
    <property type="protein sequence ID" value="MRV71961.1"/>
    <property type="molecule type" value="Genomic_DNA"/>
</dbReference>
<comment type="caution">
    <text evidence="2">The sequence shown here is derived from an EMBL/GenBank/DDBJ whole genome shotgun (WGS) entry which is preliminary data.</text>
</comment>
<protein>
    <submittedName>
        <fullName evidence="2">DUF1302 family protein</fullName>
    </submittedName>
</protein>
<evidence type="ECO:0000256" key="1">
    <source>
        <dbReference type="SAM" id="SignalP"/>
    </source>
</evidence>
<gene>
    <name evidence="2" type="ORF">GJ700_09565</name>
</gene>
<dbReference type="Pfam" id="PF06980">
    <property type="entry name" value="DUF1302"/>
    <property type="match status" value="1"/>
</dbReference>
<keyword evidence="3" id="KW-1185">Reference proteome</keyword>
<feature type="signal peptide" evidence="1">
    <location>
        <begin position="1"/>
        <end position="19"/>
    </location>
</feature>
<accession>A0A7X2IL13</accession>
<keyword evidence="1" id="KW-0732">Signal</keyword>
<name>A0A7X2IL13_9BURK</name>
<dbReference type="InterPro" id="IPR010727">
    <property type="entry name" value="DUF1302"/>
</dbReference>
<evidence type="ECO:0000313" key="3">
    <source>
        <dbReference type="Proteomes" id="UP000446768"/>
    </source>
</evidence>
<evidence type="ECO:0000313" key="2">
    <source>
        <dbReference type="EMBL" id="MRV71961.1"/>
    </source>
</evidence>
<proteinExistence type="predicted"/>
<sequence length="624" mass="66489">MGAAVLVALAAMDVGSARAAQWGLDNGWTVNLDSTVSLGVAVRASKAQCRYLGNDNGGCVGDAVTPLQQMNPAAFSMNIDTLRLNQDLGDVHYQRGQVVSSNLQYTADLYVKATDGWSGLLRGVANHDFAVAHTKRGALDPEAKDFAVSNPRWLDAYVTKEFEAGGQHGRVRVGNQVLSWGENLFITGGINSINPLYAPAAHQPGTPLKTLFIPSPMISASTSLAPGLGIEAYYQWKWNSFAFDAPGTFFSTTNFLGKGGRGIYLPTTLLNAAVAPYGMPPFASGTIGNTATVIAGPNPATGLPYNRRLGFNELADPMANPAGPLIGAGTVIPRGRDIKPDDGQGGVALRYQFPESGNELGLYYFRYSDKVPFVSYQVTGTVTNPFGWQAVAEYARHRDLFGVSYNFQAGEWAIGTELSFRPKDGVAIDRSAVIDPANRYYCNALSDFTVAPVGTHCQGWVDTQHYQWHVTGIHILSQSGALGGLLRALGASEGTITAESAVAYYPKLRFNTGAPYAVTADYRQPTRASWGVVVAASVTYPNIFGTRASLSPDLAISQGVSGYSATALPGFVKGAGAAVLGATIDFKSKPETKLRFDFTKNWGGGASNLMRDRDFFSVSLASSF</sequence>